<dbReference type="AlphaFoldDB" id="A0A8H3F5S2"/>
<evidence type="ECO:0000256" key="6">
    <source>
        <dbReference type="ARBA" id="ARBA00048782"/>
    </source>
</evidence>
<evidence type="ECO:0000256" key="1">
    <source>
        <dbReference type="ARBA" id="ARBA00005591"/>
    </source>
</evidence>
<gene>
    <name evidence="8" type="primary">MXR1</name>
    <name evidence="8" type="ORF">HETSPECPRED_003830</name>
</gene>
<dbReference type="Proteomes" id="UP000664521">
    <property type="component" value="Unassembled WGS sequence"/>
</dbReference>
<dbReference type="InterPro" id="IPR002569">
    <property type="entry name" value="Met_Sox_Rdtase_MsrA_dom"/>
</dbReference>
<comment type="caution">
    <text evidence="8">The sequence shown here is derived from an EMBL/GenBank/DDBJ whole genome shotgun (WGS) entry which is preliminary data.</text>
</comment>
<dbReference type="EC" id="1.8.4.11" evidence="2"/>
<keyword evidence="9" id="KW-1185">Reference proteome</keyword>
<dbReference type="NCBIfam" id="TIGR00401">
    <property type="entry name" value="msrA"/>
    <property type="match status" value="1"/>
</dbReference>
<dbReference type="SUPFAM" id="SSF55068">
    <property type="entry name" value="Peptide methionine sulfoxide reductase"/>
    <property type="match status" value="1"/>
</dbReference>
<dbReference type="PANTHER" id="PTHR43774">
    <property type="entry name" value="PEPTIDE METHIONINE SULFOXIDE REDUCTASE"/>
    <property type="match status" value="1"/>
</dbReference>
<comment type="similarity">
    <text evidence="1">Belongs to the MsrA Met sulfoxide reductase family.</text>
</comment>
<dbReference type="Pfam" id="PF01625">
    <property type="entry name" value="PMSR"/>
    <property type="match status" value="1"/>
</dbReference>
<sequence>MATQMPAFVQRLFRPFTTSTRLSLNPEAPAQIPDGAQKCTVAAGCFWGVEHLFRKHFEGKGLVDAKVGYIGGDTSNPGYRAVCSGQTGHAESLQVTFDPSKVQYTTLLEFFYKMHDPTTRNRQGMDSGTQYRSAIFYHTPEQETQAKQITERAQKQWWKKGTITTEILEAGTWWNAEDYHQLYLHNNPGGYECPAHYVRDFPPLKDE</sequence>
<dbReference type="InterPro" id="IPR036509">
    <property type="entry name" value="Met_Sox_Rdtase_MsrA_sf"/>
</dbReference>
<reference evidence="8" key="1">
    <citation type="submission" date="2021-03" db="EMBL/GenBank/DDBJ databases">
        <authorList>
            <person name="Tagirdzhanova G."/>
        </authorList>
    </citation>
    <scope>NUCLEOTIDE SEQUENCE</scope>
</reference>
<evidence type="ECO:0000256" key="5">
    <source>
        <dbReference type="ARBA" id="ARBA00047806"/>
    </source>
</evidence>
<organism evidence="8 9">
    <name type="scientific">Heterodermia speciosa</name>
    <dbReference type="NCBI Taxonomy" id="116794"/>
    <lineage>
        <taxon>Eukaryota</taxon>
        <taxon>Fungi</taxon>
        <taxon>Dikarya</taxon>
        <taxon>Ascomycota</taxon>
        <taxon>Pezizomycotina</taxon>
        <taxon>Lecanoromycetes</taxon>
        <taxon>OSLEUM clade</taxon>
        <taxon>Lecanoromycetidae</taxon>
        <taxon>Caliciales</taxon>
        <taxon>Physciaceae</taxon>
        <taxon>Heterodermia</taxon>
    </lineage>
</organism>
<evidence type="ECO:0000313" key="9">
    <source>
        <dbReference type="Proteomes" id="UP000664521"/>
    </source>
</evidence>
<dbReference type="PANTHER" id="PTHR43774:SF1">
    <property type="entry name" value="PEPTIDE METHIONINE SULFOXIDE REDUCTASE MSRA 2"/>
    <property type="match status" value="1"/>
</dbReference>
<comment type="catalytic activity">
    <reaction evidence="5">
        <text>L-methionyl-[protein] + [thioredoxin]-disulfide + H2O = L-methionyl-(S)-S-oxide-[protein] + [thioredoxin]-dithiol</text>
        <dbReference type="Rhea" id="RHEA:14217"/>
        <dbReference type="Rhea" id="RHEA-COMP:10698"/>
        <dbReference type="Rhea" id="RHEA-COMP:10700"/>
        <dbReference type="Rhea" id="RHEA-COMP:12313"/>
        <dbReference type="Rhea" id="RHEA-COMP:12315"/>
        <dbReference type="ChEBI" id="CHEBI:15377"/>
        <dbReference type="ChEBI" id="CHEBI:16044"/>
        <dbReference type="ChEBI" id="CHEBI:29950"/>
        <dbReference type="ChEBI" id="CHEBI:44120"/>
        <dbReference type="ChEBI" id="CHEBI:50058"/>
        <dbReference type="EC" id="1.8.4.11"/>
    </reaction>
</comment>
<dbReference type="GO" id="GO:0034599">
    <property type="term" value="P:cellular response to oxidative stress"/>
    <property type="evidence" value="ECO:0007669"/>
    <property type="project" value="UniProtKB-ARBA"/>
</dbReference>
<dbReference type="FunFam" id="3.30.1060.10:FF:000006">
    <property type="entry name" value="Peptide methionine sulfoxide reductase"/>
    <property type="match status" value="1"/>
</dbReference>
<dbReference type="Gene3D" id="3.30.1060.10">
    <property type="entry name" value="Peptide methionine sulphoxide reductase MsrA"/>
    <property type="match status" value="1"/>
</dbReference>
<name>A0A8H3F5S2_9LECA</name>
<evidence type="ECO:0000256" key="3">
    <source>
        <dbReference type="ARBA" id="ARBA00023002"/>
    </source>
</evidence>
<dbReference type="HAMAP" id="MF_01401">
    <property type="entry name" value="MsrA"/>
    <property type="match status" value="1"/>
</dbReference>
<keyword evidence="3" id="KW-0560">Oxidoreductase</keyword>
<dbReference type="OrthoDB" id="77405at2759"/>
<comment type="catalytic activity">
    <reaction evidence="6">
        <text>[thioredoxin]-disulfide + L-methionine + H2O = L-methionine (S)-S-oxide + [thioredoxin]-dithiol</text>
        <dbReference type="Rhea" id="RHEA:19993"/>
        <dbReference type="Rhea" id="RHEA-COMP:10698"/>
        <dbReference type="Rhea" id="RHEA-COMP:10700"/>
        <dbReference type="ChEBI" id="CHEBI:15377"/>
        <dbReference type="ChEBI" id="CHEBI:29950"/>
        <dbReference type="ChEBI" id="CHEBI:50058"/>
        <dbReference type="ChEBI" id="CHEBI:57844"/>
        <dbReference type="ChEBI" id="CHEBI:58772"/>
        <dbReference type="EC" id="1.8.4.11"/>
    </reaction>
</comment>
<evidence type="ECO:0000256" key="4">
    <source>
        <dbReference type="ARBA" id="ARBA00030643"/>
    </source>
</evidence>
<evidence type="ECO:0000259" key="7">
    <source>
        <dbReference type="Pfam" id="PF01625"/>
    </source>
</evidence>
<accession>A0A8H3F5S2</accession>
<protein>
    <recommendedName>
        <fullName evidence="2">peptide-methionine (S)-S-oxide reductase</fullName>
        <ecNumber evidence="2">1.8.4.11</ecNumber>
    </recommendedName>
    <alternativeName>
        <fullName evidence="4">Peptide-methionine (S)-S-oxide reductase</fullName>
    </alternativeName>
</protein>
<proteinExistence type="inferred from homology"/>
<dbReference type="EMBL" id="CAJPDS010000022">
    <property type="protein sequence ID" value="CAF9918676.1"/>
    <property type="molecule type" value="Genomic_DNA"/>
</dbReference>
<evidence type="ECO:0000256" key="2">
    <source>
        <dbReference type="ARBA" id="ARBA00012502"/>
    </source>
</evidence>
<feature type="domain" description="Peptide methionine sulphoxide reductase MsrA" evidence="7">
    <location>
        <begin position="39"/>
        <end position="193"/>
    </location>
</feature>
<dbReference type="GO" id="GO:0008113">
    <property type="term" value="F:peptide-methionine (S)-S-oxide reductase activity"/>
    <property type="evidence" value="ECO:0007669"/>
    <property type="project" value="UniProtKB-EC"/>
</dbReference>
<evidence type="ECO:0000313" key="8">
    <source>
        <dbReference type="EMBL" id="CAF9918676.1"/>
    </source>
</evidence>